<evidence type="ECO:0000313" key="13">
    <source>
        <dbReference type="Proteomes" id="UP001159364"/>
    </source>
</evidence>
<keyword evidence="10" id="KW-0732">Signal</keyword>
<dbReference type="GO" id="GO:0006730">
    <property type="term" value="P:one-carbon metabolic process"/>
    <property type="evidence" value="ECO:0007669"/>
    <property type="project" value="TreeGrafter"/>
</dbReference>
<dbReference type="CDD" id="cd03124">
    <property type="entry name" value="alpha_CA_prokaryotic_like"/>
    <property type="match status" value="1"/>
</dbReference>
<keyword evidence="6 10" id="KW-0479">Metal-binding</keyword>
<dbReference type="PROSITE" id="PS51144">
    <property type="entry name" value="ALPHA_CA_2"/>
    <property type="match status" value="1"/>
</dbReference>
<dbReference type="InterPro" id="IPR036398">
    <property type="entry name" value="CA_dom_sf"/>
</dbReference>
<protein>
    <recommendedName>
        <fullName evidence="5 10">Carbonic anhydrase</fullName>
        <ecNumber evidence="5 10">4.2.1.1</ecNumber>
    </recommendedName>
</protein>
<organism evidence="12 13">
    <name type="scientific">Erythroxylum novogranatense</name>
    <dbReference type="NCBI Taxonomy" id="1862640"/>
    <lineage>
        <taxon>Eukaryota</taxon>
        <taxon>Viridiplantae</taxon>
        <taxon>Streptophyta</taxon>
        <taxon>Embryophyta</taxon>
        <taxon>Tracheophyta</taxon>
        <taxon>Spermatophyta</taxon>
        <taxon>Magnoliopsida</taxon>
        <taxon>eudicotyledons</taxon>
        <taxon>Gunneridae</taxon>
        <taxon>Pentapetalae</taxon>
        <taxon>rosids</taxon>
        <taxon>fabids</taxon>
        <taxon>Malpighiales</taxon>
        <taxon>Erythroxylaceae</taxon>
        <taxon>Erythroxylum</taxon>
    </lineage>
</organism>
<comment type="caution">
    <text evidence="12">The sequence shown here is derived from an EMBL/GenBank/DDBJ whole genome shotgun (WGS) entry which is preliminary data.</text>
</comment>
<comment type="function">
    <text evidence="2 10">Reversible hydration of carbon dioxide.</text>
</comment>
<comment type="subcellular location">
    <subcellularLocation>
        <location evidence="3">Plastid</location>
        <location evidence="3">Chloroplast stroma</location>
    </subcellularLocation>
</comment>
<dbReference type="EMBL" id="JAIWQS010000009">
    <property type="protein sequence ID" value="KAJ8754034.1"/>
    <property type="molecule type" value="Genomic_DNA"/>
</dbReference>
<dbReference type="Pfam" id="PF00194">
    <property type="entry name" value="Carb_anhydrase"/>
    <property type="match status" value="1"/>
</dbReference>
<dbReference type="AlphaFoldDB" id="A0AAV8SQ47"/>
<evidence type="ECO:0000256" key="7">
    <source>
        <dbReference type="ARBA" id="ARBA00022833"/>
    </source>
</evidence>
<dbReference type="PANTHER" id="PTHR18952:SF201">
    <property type="entry name" value="CARBONIC ANHYDRASE"/>
    <property type="match status" value="1"/>
</dbReference>
<evidence type="ECO:0000256" key="5">
    <source>
        <dbReference type="ARBA" id="ARBA00012925"/>
    </source>
</evidence>
<evidence type="ECO:0000256" key="4">
    <source>
        <dbReference type="ARBA" id="ARBA00006365"/>
    </source>
</evidence>
<evidence type="ECO:0000256" key="3">
    <source>
        <dbReference type="ARBA" id="ARBA00004470"/>
    </source>
</evidence>
<dbReference type="Proteomes" id="UP001159364">
    <property type="component" value="Linkage Group LG09"/>
</dbReference>
<reference evidence="12 13" key="1">
    <citation type="submission" date="2021-09" db="EMBL/GenBank/DDBJ databases">
        <title>Genomic insights and catalytic innovation underlie evolution of tropane alkaloids biosynthesis.</title>
        <authorList>
            <person name="Wang Y.-J."/>
            <person name="Tian T."/>
            <person name="Huang J.-P."/>
            <person name="Huang S.-X."/>
        </authorList>
    </citation>
    <scope>NUCLEOTIDE SEQUENCE [LARGE SCALE GENOMIC DNA]</scope>
    <source>
        <strain evidence="12">KIB-2018</strain>
        <tissue evidence="12">Leaf</tissue>
    </source>
</reference>
<evidence type="ECO:0000256" key="9">
    <source>
        <dbReference type="ARBA" id="ARBA00048348"/>
    </source>
</evidence>
<sequence>MKQQSTGSFFSSTLVMLLLLLSHTSTSAIAGEVEDEKEFDYIEGSEKGPRHWGKLNKEWAACEAGNLQSPIDMSSQRVKVIKKPAKLNRNYKPSNATVKNRGHDISLQWEGHNAGSITINGTEYFLQQCHWHSPSEHTIYGRRYDMELHMVHESPDPNVKNKIAVVGVMYKIGHRPDAFLSKLLGDIKSMANQKLKIPKGIVDPKEIKVGGKKYYRYMGSLTVPPCTEGVIWTISRKIRTVSKQEVTALREAVHDHAERNARPVQPLNGREVELYISNQD</sequence>
<comment type="cofactor">
    <cofactor evidence="1 10">
        <name>Zn(2+)</name>
        <dbReference type="ChEBI" id="CHEBI:29105"/>
    </cofactor>
</comment>
<dbReference type="SMART" id="SM01057">
    <property type="entry name" value="Carb_anhydrase"/>
    <property type="match status" value="1"/>
</dbReference>
<keyword evidence="13" id="KW-1185">Reference proteome</keyword>
<dbReference type="Gene3D" id="3.10.200.10">
    <property type="entry name" value="Alpha carbonic anhydrase"/>
    <property type="match status" value="1"/>
</dbReference>
<dbReference type="InterPro" id="IPR041891">
    <property type="entry name" value="Alpha_CA_prokaryot-like"/>
</dbReference>
<comment type="similarity">
    <text evidence="10">Belongs to the alpha-carbonic anhydrase family.</text>
</comment>
<evidence type="ECO:0000256" key="1">
    <source>
        <dbReference type="ARBA" id="ARBA00001947"/>
    </source>
</evidence>
<comment type="similarity">
    <text evidence="4">Belongs to the alpha-class carbonic anhydrase family.</text>
</comment>
<dbReference type="SUPFAM" id="SSF51069">
    <property type="entry name" value="Carbonic anhydrase"/>
    <property type="match status" value="1"/>
</dbReference>
<keyword evidence="8 10" id="KW-0456">Lyase</keyword>
<dbReference type="GO" id="GO:0004089">
    <property type="term" value="F:carbonate dehydratase activity"/>
    <property type="evidence" value="ECO:0007669"/>
    <property type="project" value="UniProtKB-UniRule"/>
</dbReference>
<evidence type="ECO:0000256" key="8">
    <source>
        <dbReference type="ARBA" id="ARBA00023239"/>
    </source>
</evidence>
<dbReference type="GO" id="GO:0009570">
    <property type="term" value="C:chloroplast stroma"/>
    <property type="evidence" value="ECO:0007669"/>
    <property type="project" value="UniProtKB-SubCell"/>
</dbReference>
<evidence type="ECO:0000256" key="10">
    <source>
        <dbReference type="RuleBase" id="RU367011"/>
    </source>
</evidence>
<keyword evidence="7 10" id="KW-0862">Zinc</keyword>
<proteinExistence type="inferred from homology"/>
<feature type="chain" id="PRO_5043106535" description="Carbonic anhydrase" evidence="10">
    <location>
        <begin position="29"/>
        <end position="280"/>
    </location>
</feature>
<dbReference type="InterPro" id="IPR018338">
    <property type="entry name" value="Carbonic_anhydrase_a-class_CS"/>
</dbReference>
<dbReference type="PROSITE" id="PS00162">
    <property type="entry name" value="ALPHA_CA_1"/>
    <property type="match status" value="1"/>
</dbReference>
<dbReference type="InterPro" id="IPR001148">
    <property type="entry name" value="CA_dom"/>
</dbReference>
<accession>A0AAV8SQ47</accession>
<evidence type="ECO:0000256" key="2">
    <source>
        <dbReference type="ARBA" id="ARBA00002904"/>
    </source>
</evidence>
<name>A0AAV8SQ47_9ROSI</name>
<evidence type="ECO:0000259" key="11">
    <source>
        <dbReference type="PROSITE" id="PS51144"/>
    </source>
</evidence>
<feature type="signal peptide" evidence="10">
    <location>
        <begin position="1"/>
        <end position="28"/>
    </location>
</feature>
<dbReference type="InterPro" id="IPR023561">
    <property type="entry name" value="Carbonic_anhydrase_a-class"/>
</dbReference>
<dbReference type="EC" id="4.2.1.1" evidence="5 10"/>
<gene>
    <name evidence="12" type="ORF">K2173_001932</name>
</gene>
<evidence type="ECO:0000256" key="6">
    <source>
        <dbReference type="ARBA" id="ARBA00022723"/>
    </source>
</evidence>
<feature type="domain" description="Alpha-carbonic anhydrase" evidence="11">
    <location>
        <begin position="37"/>
        <end position="276"/>
    </location>
</feature>
<comment type="catalytic activity">
    <reaction evidence="9 10">
        <text>hydrogencarbonate + H(+) = CO2 + H2O</text>
        <dbReference type="Rhea" id="RHEA:10748"/>
        <dbReference type="ChEBI" id="CHEBI:15377"/>
        <dbReference type="ChEBI" id="CHEBI:15378"/>
        <dbReference type="ChEBI" id="CHEBI:16526"/>
        <dbReference type="ChEBI" id="CHEBI:17544"/>
        <dbReference type="EC" id="4.2.1.1"/>
    </reaction>
</comment>
<dbReference type="PANTHER" id="PTHR18952">
    <property type="entry name" value="CARBONIC ANHYDRASE"/>
    <property type="match status" value="1"/>
</dbReference>
<dbReference type="GO" id="GO:0008270">
    <property type="term" value="F:zinc ion binding"/>
    <property type="evidence" value="ECO:0007669"/>
    <property type="project" value="UniProtKB-UniRule"/>
</dbReference>
<evidence type="ECO:0000313" key="12">
    <source>
        <dbReference type="EMBL" id="KAJ8754034.1"/>
    </source>
</evidence>